<keyword evidence="4 6" id="KW-1133">Transmembrane helix</keyword>
<feature type="transmembrane region" description="Helical" evidence="6">
    <location>
        <begin position="363"/>
        <end position="386"/>
    </location>
</feature>
<reference evidence="8 9" key="1">
    <citation type="journal article" date="2019" name="Int. J. Syst. Evol. Microbiol.">
        <title>The Global Catalogue of Microorganisms (GCM) 10K type strain sequencing project: providing services to taxonomists for standard genome sequencing and annotation.</title>
        <authorList>
            <consortium name="The Broad Institute Genomics Platform"/>
            <consortium name="The Broad Institute Genome Sequencing Center for Infectious Disease"/>
            <person name="Wu L."/>
            <person name="Ma J."/>
        </authorList>
    </citation>
    <scope>NUCLEOTIDE SEQUENCE [LARGE SCALE GENOMIC DNA]</scope>
    <source>
        <strain evidence="8 9">PSRA2</strain>
    </source>
</reference>
<dbReference type="InterPro" id="IPR020846">
    <property type="entry name" value="MFS_dom"/>
</dbReference>
<dbReference type="EMBL" id="JBHSXM010000003">
    <property type="protein sequence ID" value="MFC6838182.1"/>
    <property type="molecule type" value="Genomic_DNA"/>
</dbReference>
<dbReference type="PANTHER" id="PTHR43124:SF3">
    <property type="entry name" value="CHLORAMPHENICOL EFFLUX PUMP RV0191"/>
    <property type="match status" value="1"/>
</dbReference>
<evidence type="ECO:0000259" key="7">
    <source>
        <dbReference type="PROSITE" id="PS50850"/>
    </source>
</evidence>
<name>A0ABD5UG53_9EURY</name>
<proteinExistence type="predicted"/>
<feature type="transmembrane region" description="Helical" evidence="6">
    <location>
        <begin position="272"/>
        <end position="292"/>
    </location>
</feature>
<dbReference type="RefSeq" id="WP_304449899.1">
    <property type="nucleotide sequence ID" value="NZ_JARRAH010000003.1"/>
</dbReference>
<feature type="domain" description="Major facilitator superfamily (MFS) profile" evidence="7">
    <location>
        <begin position="9"/>
        <end position="390"/>
    </location>
</feature>
<feature type="transmembrane region" description="Helical" evidence="6">
    <location>
        <begin position="133"/>
        <end position="155"/>
    </location>
</feature>
<evidence type="ECO:0000256" key="5">
    <source>
        <dbReference type="ARBA" id="ARBA00023136"/>
    </source>
</evidence>
<dbReference type="Pfam" id="PF07690">
    <property type="entry name" value="MFS_1"/>
    <property type="match status" value="1"/>
</dbReference>
<dbReference type="CDD" id="cd17325">
    <property type="entry name" value="MFS_MdtG_SLC18_like"/>
    <property type="match status" value="1"/>
</dbReference>
<keyword evidence="5 6" id="KW-0472">Membrane</keyword>
<evidence type="ECO:0000256" key="4">
    <source>
        <dbReference type="ARBA" id="ARBA00022989"/>
    </source>
</evidence>
<keyword evidence="3 6" id="KW-0812">Transmembrane</keyword>
<evidence type="ECO:0000256" key="3">
    <source>
        <dbReference type="ARBA" id="ARBA00022692"/>
    </source>
</evidence>
<comment type="subcellular location">
    <subcellularLocation>
        <location evidence="1">Cell membrane</location>
        <topology evidence="1">Multi-pass membrane protein</topology>
    </subcellularLocation>
</comment>
<protein>
    <submittedName>
        <fullName evidence="8">MFS transporter</fullName>
    </submittedName>
</protein>
<feature type="transmembrane region" description="Helical" evidence="6">
    <location>
        <begin position="337"/>
        <end position="357"/>
    </location>
</feature>
<feature type="transmembrane region" description="Helical" evidence="6">
    <location>
        <begin position="298"/>
        <end position="316"/>
    </location>
</feature>
<comment type="caution">
    <text evidence="8">The sequence shown here is derived from an EMBL/GenBank/DDBJ whole genome shotgun (WGS) entry which is preliminary data.</text>
</comment>
<evidence type="ECO:0000256" key="1">
    <source>
        <dbReference type="ARBA" id="ARBA00004651"/>
    </source>
</evidence>
<dbReference type="PANTHER" id="PTHR43124">
    <property type="entry name" value="PURINE EFFLUX PUMP PBUE"/>
    <property type="match status" value="1"/>
</dbReference>
<feature type="transmembrane region" description="Helical" evidence="6">
    <location>
        <begin position="99"/>
        <end position="121"/>
    </location>
</feature>
<dbReference type="GO" id="GO:0005886">
    <property type="term" value="C:plasma membrane"/>
    <property type="evidence" value="ECO:0007669"/>
    <property type="project" value="UniProtKB-SubCell"/>
</dbReference>
<dbReference type="Gene3D" id="1.20.1250.20">
    <property type="entry name" value="MFS general substrate transporter like domains"/>
    <property type="match status" value="2"/>
</dbReference>
<evidence type="ECO:0000313" key="9">
    <source>
        <dbReference type="Proteomes" id="UP001596406"/>
    </source>
</evidence>
<evidence type="ECO:0000256" key="2">
    <source>
        <dbReference type="ARBA" id="ARBA00022475"/>
    </source>
</evidence>
<organism evidence="8 9">
    <name type="scientific">Halomarina ordinaria</name>
    <dbReference type="NCBI Taxonomy" id="3033939"/>
    <lineage>
        <taxon>Archaea</taxon>
        <taxon>Methanobacteriati</taxon>
        <taxon>Methanobacteriota</taxon>
        <taxon>Stenosarchaea group</taxon>
        <taxon>Halobacteria</taxon>
        <taxon>Halobacteriales</taxon>
        <taxon>Natronomonadaceae</taxon>
        <taxon>Halomarina</taxon>
    </lineage>
</organism>
<evidence type="ECO:0000313" key="8">
    <source>
        <dbReference type="EMBL" id="MFC6838182.1"/>
    </source>
</evidence>
<feature type="transmembrane region" description="Helical" evidence="6">
    <location>
        <begin position="215"/>
        <end position="236"/>
    </location>
</feature>
<dbReference type="PROSITE" id="PS50850">
    <property type="entry name" value="MFS"/>
    <property type="match status" value="1"/>
</dbReference>
<dbReference type="SUPFAM" id="SSF103473">
    <property type="entry name" value="MFS general substrate transporter"/>
    <property type="match status" value="1"/>
</dbReference>
<dbReference type="Proteomes" id="UP001596406">
    <property type="component" value="Unassembled WGS sequence"/>
</dbReference>
<dbReference type="InterPro" id="IPR050189">
    <property type="entry name" value="MFS_Efflux_Transporters"/>
</dbReference>
<gene>
    <name evidence="8" type="ORF">ACFQHK_17005</name>
</gene>
<feature type="transmembrane region" description="Helical" evidence="6">
    <location>
        <begin position="75"/>
        <end position="93"/>
    </location>
</feature>
<keyword evidence="2" id="KW-1003">Cell membrane</keyword>
<keyword evidence="9" id="KW-1185">Reference proteome</keyword>
<feature type="transmembrane region" description="Helical" evidence="6">
    <location>
        <begin position="161"/>
        <end position="181"/>
    </location>
</feature>
<evidence type="ECO:0000256" key="6">
    <source>
        <dbReference type="SAM" id="Phobius"/>
    </source>
</evidence>
<feature type="transmembrane region" description="Helical" evidence="6">
    <location>
        <begin position="242"/>
        <end position="260"/>
    </location>
</feature>
<accession>A0ABD5UG53</accession>
<dbReference type="AlphaFoldDB" id="A0ABD5UG53"/>
<dbReference type="InterPro" id="IPR036259">
    <property type="entry name" value="MFS_trans_sf"/>
</dbReference>
<dbReference type="InterPro" id="IPR011701">
    <property type="entry name" value="MFS"/>
</dbReference>
<sequence>MSPQYRHTVLTLCTLAFFATMVARLTISPVLPDITGWYGVSDSAAGLALTGMWASYALTQFPSGLLGDRFGERRVILLALGLTATAAVLLAFAGSFALFVLFAVALGAGAGLHYSVATTLLSKQFDQLGRAIGVHIAGGPLAGLVTPVVAVALATRFGWRVAVLSGALVALSLFALFAHYVRPTAPTHPGRPVRAGLDLDAIGPVLSRPEIRYSAFLAACGAFSWQATASFLPTFLIEYRGLTQASAGVLFSLYFVVHGATQPVMGWLSDRLTRDAAAALTMGLGVVGFGWLVAGSSLLAAVGAVLCLGPAMSWGAPVQSRVMDNLTLAERGSGFGLVRTMYMSVGALGSVAVGVVADTGGWALAFVGLAFLLLVALASLGANRLFALGY</sequence>